<reference evidence="1 2" key="1">
    <citation type="submission" date="2020-04" db="EMBL/GenBank/DDBJ databases">
        <title>Antimicrobial susceptibility and clonality of vaginal-derived multi-drug resistant Mobiluncus isolates in China.</title>
        <authorList>
            <person name="Zhang X."/>
        </authorList>
    </citation>
    <scope>NUCLEOTIDE SEQUENCE [LARGE SCALE GENOMIC DNA]</scope>
    <source>
        <strain evidence="1 2">19</strain>
    </source>
</reference>
<evidence type="ECO:0000313" key="1">
    <source>
        <dbReference type="EMBL" id="NMW87006.1"/>
    </source>
</evidence>
<dbReference type="Gene3D" id="3.40.960.10">
    <property type="entry name" value="VSR Endonuclease"/>
    <property type="match status" value="1"/>
</dbReference>
<accession>A0A7Y0UHH1</accession>
<gene>
    <name evidence="1" type="ORF">HHJ67_04480</name>
</gene>
<sequence>MYNIIKCMNDTVQDYLEDQGGVATMGAAIKATSRQKVRRALESELVLRQGRSTLFLPSVDSRVVAAFVHRGCLTCVSALEMMGVALWENPERIHLAVSKDYHSRHSGKVLLHREKWLHSTKSGFRQTFPGGCQGYAYADDCYSRPYLASPLNATLRALQCVHTHMERVVILDSVLNKRLVNREILDNAVAHLRRSAIQAALEDCDAAARSPLETVGRLQLREQLYAEVKTGVTLKGIGEVDFLIGNLIVEFDGYEYHCGRAEFDKDRARSREALLRGFDTMRFTYNDVISGRFLDPIQRYLVRCGA</sequence>
<dbReference type="EMBL" id="JABCUI010000002">
    <property type="protein sequence ID" value="NMW87006.1"/>
    <property type="molecule type" value="Genomic_DNA"/>
</dbReference>
<dbReference type="Proteomes" id="UP000553981">
    <property type="component" value="Unassembled WGS sequence"/>
</dbReference>
<evidence type="ECO:0008006" key="3">
    <source>
        <dbReference type="Google" id="ProtNLM"/>
    </source>
</evidence>
<proteinExistence type="predicted"/>
<evidence type="ECO:0000313" key="2">
    <source>
        <dbReference type="Proteomes" id="UP000553981"/>
    </source>
</evidence>
<organism evidence="1 2">
    <name type="scientific">Mobiluncus curtisii</name>
    <dbReference type="NCBI Taxonomy" id="2051"/>
    <lineage>
        <taxon>Bacteria</taxon>
        <taxon>Bacillati</taxon>
        <taxon>Actinomycetota</taxon>
        <taxon>Actinomycetes</taxon>
        <taxon>Actinomycetales</taxon>
        <taxon>Actinomycetaceae</taxon>
        <taxon>Mobiluncus</taxon>
    </lineage>
</organism>
<name>A0A7Y0UHH1_9ACTO</name>
<protein>
    <recommendedName>
        <fullName evidence="3">DUF559 domain-containing protein</fullName>
    </recommendedName>
</protein>
<comment type="caution">
    <text evidence="1">The sequence shown here is derived from an EMBL/GenBank/DDBJ whole genome shotgun (WGS) entry which is preliminary data.</text>
</comment>
<dbReference type="AlphaFoldDB" id="A0A7Y0UHH1"/>